<keyword evidence="3" id="KW-1185">Reference proteome</keyword>
<evidence type="ECO:0000313" key="1">
    <source>
        <dbReference type="EMBL" id="BAM32024.1"/>
    </source>
</evidence>
<evidence type="ECO:0000313" key="3">
    <source>
        <dbReference type="Proteomes" id="UP000005755"/>
    </source>
</evidence>
<reference evidence="3" key="4">
    <citation type="journal article" date="2014" name="Genome Announc.">
        <title>Draft genome sequences of six enterohepatic helicobacter species isolated from humans and one from rhesus macaques.</title>
        <authorList>
            <person name="Shen Z."/>
            <person name="Sheh A."/>
            <person name="Young S.K."/>
            <person name="Abouelliel A."/>
            <person name="Ward D.V."/>
            <person name="Earl A.M."/>
            <person name="Fox J.G."/>
        </authorList>
    </citation>
    <scope>NUCLEOTIDE SEQUENCE [LARGE SCALE GENOMIC DNA]</scope>
    <source>
        <strain evidence="3">CCUG 18818</strain>
    </source>
</reference>
<dbReference type="RefSeq" id="WP_002956430.1">
    <property type="nucleotide sequence ID" value="NC_020555.1"/>
</dbReference>
<accession>A0AAI8QGR7</accession>
<name>A0AAI8QGR7_9HELI</name>
<reference evidence="2" key="1">
    <citation type="submission" date="2008-08" db="EMBL/GenBank/DDBJ databases">
        <title>Annotation of Helicobacter cinaedi strain CCUG 18818.</title>
        <authorList>
            <consortium name="The Broad Institute Genome Sequencing Platform"/>
            <person name="Fox J.G."/>
            <person name="Shen Z."/>
            <person name="Charoenlap N."/>
            <person name="Schauer D.B."/>
            <person name="Ward D."/>
            <person name="Mehta T."/>
            <person name="Young S."/>
            <person name="Jaffe D."/>
            <person name="Gnerre S."/>
            <person name="Berlin A."/>
            <person name="Heiman D."/>
            <person name="Hepburn T."/>
            <person name="Shea T."/>
            <person name="Sykes S."/>
            <person name="Alvarado L."/>
            <person name="Kodira C."/>
            <person name="Borodovsky M."/>
            <person name="Lander E."/>
            <person name="Galagan J."/>
            <person name="Nusbaum C."/>
            <person name="Birren B."/>
        </authorList>
    </citation>
    <scope>NUCLEOTIDE SEQUENCE</scope>
    <source>
        <strain evidence="2">CCUG 18818</strain>
    </source>
</reference>
<reference evidence="1 4" key="2">
    <citation type="journal article" date="2012" name="J. Bacteriol.">
        <title>Complete Genome Sequence of Helicobacter cinaedi Type Strain ATCC BAA-847.</title>
        <authorList>
            <person name="Miyoshi-Akiyama T."/>
            <person name="Takeshita N."/>
            <person name="Ohmagari N."/>
            <person name="Kirikae T."/>
        </authorList>
    </citation>
    <scope>NUCLEOTIDE SEQUENCE [LARGE SCALE GENOMIC DNA]</scope>
    <source>
        <strain evidence="1 4">ATCC BAA-847</strain>
    </source>
</reference>
<protein>
    <submittedName>
        <fullName evidence="1">Uncharacterized protein</fullName>
    </submittedName>
</protein>
<dbReference type="EMBL" id="AP012492">
    <property type="protein sequence ID" value="BAM32024.1"/>
    <property type="molecule type" value="Genomic_DNA"/>
</dbReference>
<evidence type="ECO:0000313" key="2">
    <source>
        <dbReference type="EMBL" id="EFR46569.1"/>
    </source>
</evidence>
<reference evidence="1" key="3">
    <citation type="submission" date="2012-07" db="EMBL/GenBank/DDBJ databases">
        <authorList>
            <person name="Akiyama T."/>
            <person name="Takeshita N."/>
            <person name="Ohmagari N."/>
            <person name="Kirikae T."/>
        </authorList>
    </citation>
    <scope>NUCLEOTIDE SEQUENCE</scope>
    <source>
        <strain evidence="1">ATCC BAA-847</strain>
    </source>
</reference>
<proteinExistence type="predicted"/>
<evidence type="ECO:0000313" key="4">
    <source>
        <dbReference type="Proteomes" id="UP000006036"/>
    </source>
</evidence>
<dbReference type="Proteomes" id="UP000005755">
    <property type="component" value="Unassembled WGS sequence"/>
</dbReference>
<dbReference type="Proteomes" id="UP000006036">
    <property type="component" value="Chromosome 1"/>
</dbReference>
<sequence>MDFTQEKDLQNEITNNQSLQRGICSVLDMDFYQIKHFNAIIKTIIFKYLIELQQ</sequence>
<dbReference type="AlphaFoldDB" id="A0AAI8QGR7"/>
<dbReference type="KEGG" id="hcb:HCBAA847_0786"/>
<organism evidence="1 4">
    <name type="scientific">Helicobacter cinaedi CCUG 18818 = ATCC BAA-847</name>
    <dbReference type="NCBI Taxonomy" id="537971"/>
    <lineage>
        <taxon>Bacteria</taxon>
        <taxon>Pseudomonadati</taxon>
        <taxon>Campylobacterota</taxon>
        <taxon>Epsilonproteobacteria</taxon>
        <taxon>Campylobacterales</taxon>
        <taxon>Helicobacteraceae</taxon>
        <taxon>Helicobacter</taxon>
    </lineage>
</organism>
<dbReference type="EMBL" id="DS990392">
    <property type="protein sequence ID" value="EFR46569.1"/>
    <property type="molecule type" value="Genomic_DNA"/>
</dbReference>
<gene>
    <name evidence="1" type="ORF">HCBAA847_0786</name>
    <name evidence="2" type="ORF">HCCG_01116</name>
</gene>